<feature type="region of interest" description="Disordered" evidence="1">
    <location>
        <begin position="65"/>
        <end position="91"/>
    </location>
</feature>
<evidence type="ECO:0000256" key="1">
    <source>
        <dbReference type="SAM" id="MobiDB-lite"/>
    </source>
</evidence>
<protein>
    <submittedName>
        <fullName evidence="2">Uncharacterized protein</fullName>
    </submittedName>
</protein>
<dbReference type="Proteomes" id="UP000499080">
    <property type="component" value="Unassembled WGS sequence"/>
</dbReference>
<name>A0A4Y2BY05_ARAVE</name>
<proteinExistence type="predicted"/>
<sequence>MTRSIPETASSSINFRAPGSHIWRSYGGIGFKPGILQCRSRNITTRLQTPSQMLLLGQVAICEQPEEEEISEEKDAISEEDGISEEENSQK</sequence>
<keyword evidence="3" id="KW-1185">Reference proteome</keyword>
<dbReference type="AlphaFoldDB" id="A0A4Y2BY05"/>
<evidence type="ECO:0000313" key="2">
    <source>
        <dbReference type="EMBL" id="GBL96355.1"/>
    </source>
</evidence>
<gene>
    <name evidence="2" type="ORF">AVEN_238712_1</name>
</gene>
<evidence type="ECO:0000313" key="3">
    <source>
        <dbReference type="Proteomes" id="UP000499080"/>
    </source>
</evidence>
<reference evidence="2 3" key="1">
    <citation type="journal article" date="2019" name="Sci. Rep.">
        <title>Orb-weaving spider Araneus ventricosus genome elucidates the spidroin gene catalogue.</title>
        <authorList>
            <person name="Kono N."/>
            <person name="Nakamura H."/>
            <person name="Ohtoshi R."/>
            <person name="Moran D.A.P."/>
            <person name="Shinohara A."/>
            <person name="Yoshida Y."/>
            <person name="Fujiwara M."/>
            <person name="Mori M."/>
            <person name="Tomita M."/>
            <person name="Arakawa K."/>
        </authorList>
    </citation>
    <scope>NUCLEOTIDE SEQUENCE [LARGE SCALE GENOMIC DNA]</scope>
</reference>
<comment type="caution">
    <text evidence="2">The sequence shown here is derived from an EMBL/GenBank/DDBJ whole genome shotgun (WGS) entry which is preliminary data.</text>
</comment>
<accession>A0A4Y2BY05</accession>
<organism evidence="2 3">
    <name type="scientific">Araneus ventricosus</name>
    <name type="common">Orbweaver spider</name>
    <name type="synonym">Epeira ventricosa</name>
    <dbReference type="NCBI Taxonomy" id="182803"/>
    <lineage>
        <taxon>Eukaryota</taxon>
        <taxon>Metazoa</taxon>
        <taxon>Ecdysozoa</taxon>
        <taxon>Arthropoda</taxon>
        <taxon>Chelicerata</taxon>
        <taxon>Arachnida</taxon>
        <taxon>Araneae</taxon>
        <taxon>Araneomorphae</taxon>
        <taxon>Entelegynae</taxon>
        <taxon>Araneoidea</taxon>
        <taxon>Araneidae</taxon>
        <taxon>Araneus</taxon>
    </lineage>
</organism>
<dbReference type="EMBL" id="BGPR01000119">
    <property type="protein sequence ID" value="GBL96355.1"/>
    <property type="molecule type" value="Genomic_DNA"/>
</dbReference>